<feature type="domain" description="Pectate lyase" evidence="5">
    <location>
        <begin position="185"/>
        <end position="382"/>
    </location>
</feature>
<dbReference type="EMBL" id="RCZH01000002">
    <property type="protein sequence ID" value="TPG44435.1"/>
    <property type="molecule type" value="Genomic_DNA"/>
</dbReference>
<protein>
    <submittedName>
        <fullName evidence="6">T9SS C-terminal target domain-containing protein</fullName>
    </submittedName>
</protein>
<keyword evidence="2 3" id="KW-0456">Lyase</keyword>
<organism evidence="6 7">
    <name type="scientific">Flavobacterium pectinovorum</name>
    <dbReference type="NCBI Taxonomy" id="29533"/>
    <lineage>
        <taxon>Bacteria</taxon>
        <taxon>Pseudomonadati</taxon>
        <taxon>Bacteroidota</taxon>
        <taxon>Flavobacteriia</taxon>
        <taxon>Flavobacteriales</taxon>
        <taxon>Flavobacteriaceae</taxon>
        <taxon>Flavobacterium</taxon>
    </lineage>
</organism>
<dbReference type="InterPro" id="IPR045032">
    <property type="entry name" value="PEL"/>
</dbReference>
<evidence type="ECO:0000313" key="6">
    <source>
        <dbReference type="EMBL" id="TPG44435.1"/>
    </source>
</evidence>
<dbReference type="PANTHER" id="PTHR31683">
    <property type="entry name" value="PECTATE LYASE 18-RELATED"/>
    <property type="match status" value="1"/>
</dbReference>
<keyword evidence="7" id="KW-1185">Reference proteome</keyword>
<proteinExistence type="inferred from homology"/>
<evidence type="ECO:0000259" key="5">
    <source>
        <dbReference type="SMART" id="SM00656"/>
    </source>
</evidence>
<evidence type="ECO:0000256" key="2">
    <source>
        <dbReference type="ARBA" id="ARBA00023239"/>
    </source>
</evidence>
<dbReference type="GO" id="GO:0005576">
    <property type="term" value="C:extracellular region"/>
    <property type="evidence" value="ECO:0007669"/>
    <property type="project" value="UniProtKB-SubCell"/>
</dbReference>
<dbReference type="OrthoDB" id="148600at2"/>
<keyword evidence="3" id="KW-0119">Carbohydrate metabolism</keyword>
<dbReference type="InterPro" id="IPR011050">
    <property type="entry name" value="Pectin_lyase_fold/virulence"/>
</dbReference>
<reference evidence="6 7" key="1">
    <citation type="journal article" date="2019" name="Environ. Microbiol.">
        <title>Species interactions and distinct microbial communities in high Arctic permafrost affected cryosols are associated with the CH4 and CO2 gas fluxes.</title>
        <authorList>
            <person name="Altshuler I."/>
            <person name="Hamel J."/>
            <person name="Turney S."/>
            <person name="Magnuson E."/>
            <person name="Levesque R."/>
            <person name="Greer C."/>
            <person name="Whyte L.G."/>
        </authorList>
    </citation>
    <scope>NUCLEOTIDE SEQUENCE [LARGE SCALE GENOMIC DNA]</scope>
    <source>
        <strain evidence="6 7">42</strain>
    </source>
</reference>
<accession>A0A502F2J2</accession>
<keyword evidence="3" id="KW-0964">Secreted</keyword>
<evidence type="ECO:0000256" key="4">
    <source>
        <dbReference type="SAM" id="SignalP"/>
    </source>
</evidence>
<feature type="chain" id="PRO_5021220322" evidence="4">
    <location>
        <begin position="20"/>
        <end position="948"/>
    </location>
</feature>
<comment type="subcellular location">
    <subcellularLocation>
        <location evidence="3">Secreted</location>
    </subcellularLocation>
</comment>
<dbReference type="RefSeq" id="WP_140503551.1">
    <property type="nucleotide sequence ID" value="NZ_RCZH01000002.1"/>
</dbReference>
<dbReference type="SMART" id="SM00656">
    <property type="entry name" value="Amb_all"/>
    <property type="match status" value="1"/>
</dbReference>
<dbReference type="Gene3D" id="2.160.20.10">
    <property type="entry name" value="Single-stranded right-handed beta-helix, Pectin lyase-like"/>
    <property type="match status" value="1"/>
</dbReference>
<dbReference type="AlphaFoldDB" id="A0A502F2J2"/>
<name>A0A502F2J2_9FLAO</name>
<keyword evidence="1 4" id="KW-0732">Signal</keyword>
<dbReference type="InterPro" id="IPR041253">
    <property type="entry name" value="CBM77"/>
</dbReference>
<dbReference type="NCBIfam" id="TIGR04183">
    <property type="entry name" value="Por_Secre_tail"/>
    <property type="match status" value="1"/>
</dbReference>
<dbReference type="PANTHER" id="PTHR31683:SF18">
    <property type="entry name" value="PECTATE LYASE 21-RELATED"/>
    <property type="match status" value="1"/>
</dbReference>
<gene>
    <name evidence="6" type="ORF">EAH81_02880</name>
</gene>
<evidence type="ECO:0000313" key="7">
    <source>
        <dbReference type="Proteomes" id="UP000319700"/>
    </source>
</evidence>
<comment type="similarity">
    <text evidence="3">Belongs to the polysaccharide lyase 1 family.</text>
</comment>
<dbReference type="GO" id="GO:0000272">
    <property type="term" value="P:polysaccharide catabolic process"/>
    <property type="evidence" value="ECO:0007669"/>
    <property type="project" value="UniProtKB-KW"/>
</dbReference>
<keyword evidence="3" id="KW-0624">Polysaccharide degradation</keyword>
<evidence type="ECO:0000256" key="1">
    <source>
        <dbReference type="ARBA" id="ARBA00022729"/>
    </source>
</evidence>
<dbReference type="Proteomes" id="UP000319700">
    <property type="component" value="Unassembled WGS sequence"/>
</dbReference>
<comment type="caution">
    <text evidence="6">The sequence shown here is derived from an EMBL/GenBank/DDBJ whole genome shotgun (WGS) entry which is preliminary data.</text>
</comment>
<dbReference type="GO" id="GO:0030570">
    <property type="term" value="F:pectate lyase activity"/>
    <property type="evidence" value="ECO:0007669"/>
    <property type="project" value="InterPro"/>
</dbReference>
<dbReference type="SUPFAM" id="SSF51126">
    <property type="entry name" value="Pectin lyase-like"/>
    <property type="match status" value="1"/>
</dbReference>
<dbReference type="Pfam" id="PF18283">
    <property type="entry name" value="CBM77"/>
    <property type="match status" value="1"/>
</dbReference>
<dbReference type="InterPro" id="IPR012334">
    <property type="entry name" value="Pectin_lyas_fold"/>
</dbReference>
<feature type="signal peptide" evidence="4">
    <location>
        <begin position="1"/>
        <end position="19"/>
    </location>
</feature>
<evidence type="ECO:0000256" key="3">
    <source>
        <dbReference type="RuleBase" id="RU361173"/>
    </source>
</evidence>
<dbReference type="Pfam" id="PF18962">
    <property type="entry name" value="Por_Secre_tail"/>
    <property type="match status" value="1"/>
</dbReference>
<dbReference type="InterPro" id="IPR002022">
    <property type="entry name" value="Pec_lyase"/>
</dbReference>
<sequence length="948" mass="99803">MKKNLLFLAVFLLAFQTWAQQVQINEASGWLESAFVKWQPVSNAQTYNVYYTGQGITDQKIDDQLIRSYGSYFRADIPGLKAGTYTIKVKPVISGTEGTGSTTSNLTVVAQDRNGFAFDGGRVPGGYKADGTPKDGAVILYITQNTKNTISMNITGASANPCVGLQNILYAIKKGKDTRPFIIRLIGNITDMTVMEGGDVVIENANNASSYVTIEGVGTDAVANGWGVRLKTASNIEVSNLGFMNCNSTAGDNVGMQQDNDHIWVHNCDLFYGNAGSDADQIKGDGALDNKSSTYITLSYNHFWDNGKASLLGLSEGTTTGLYITYHHNWFDHSDSRHPRVRYYSAHVYNNYYDGVAKYGAGSTMGSSLFVEGNYFRNSKHPMLTSLQGSDIWDEANQVNNAGTMGTFSGEAGGTIKAFNNTFDADNATNNMRFVAYGDTNPLYNISGKISSTTDFDAYVATTRGETVSSSVKSKSGANTYNNFDTDAALYVKNLIIDQPTTAKTKVVQYSGRVSGGDLKWTFNNSVDDTSSLVITALKSALTNYTGTLVAVQGEGNPPTSTQTLTSTTNNNQTVTSGSAIGTIVFTWGGDATDATVTGLPASGISFVKNTAAKTITITGTPATTVSYSIATTGTGTAATGSGTITVTVAGTQTLTSTSNNSQTVASGTAIGAIVFTWGGTATDATVTGLPASGISFVKNTTAKTITITGAPTANVSYSIATTGTGTTATGSGTLTVTTGTPTENEIHNFTTSGKTSSFYSITGNMNSTAGSVTYAGLTLTARLKIESSTSITYTTISASTLTLVFDSNFIGTIKVNNVSYTASAGIVTASIPAGTNTITKGSVANLFYISTAYSEGSTLRMAQTAEVAATTETTKAVLYPNPVAETLYLSDSDQKVEKVVLYNMSGTLVQTAQKGIQSIDLARLIPGTYLAKIYTANGSFNQTILKK</sequence>
<dbReference type="Pfam" id="PF00544">
    <property type="entry name" value="Pectate_lyase_4"/>
    <property type="match status" value="1"/>
</dbReference>
<dbReference type="InterPro" id="IPR026444">
    <property type="entry name" value="Secre_tail"/>
</dbReference>